<proteinExistence type="predicted"/>
<gene>
    <name evidence="1" type="ORF">BBI01_22110</name>
</gene>
<evidence type="ECO:0000313" key="2">
    <source>
        <dbReference type="Proteomes" id="UP000092651"/>
    </source>
</evidence>
<sequence length="162" mass="18835">MSCQKRNIQMFNNPAKVVKTDSVSDTPLLGEQCLTTIDHTTKCDDNNVLLKGKILKIESESFQFIASPVEFKNQILVGKPRPLSVDILDFEEFKNKMDKNHLRKMENIKITYFLKQDKSELVFRSYQLLDLKIESTYTFNAVLYKITTSDQVKRIIFIVGYK</sequence>
<organism evidence="1 2">
    <name type="scientific">Chryseobacterium artocarpi</name>
    <dbReference type="NCBI Taxonomy" id="1414727"/>
    <lineage>
        <taxon>Bacteria</taxon>
        <taxon>Pseudomonadati</taxon>
        <taxon>Bacteroidota</taxon>
        <taxon>Flavobacteriia</taxon>
        <taxon>Flavobacteriales</taxon>
        <taxon>Weeksellaceae</taxon>
        <taxon>Chryseobacterium group</taxon>
        <taxon>Chryseobacterium</taxon>
    </lineage>
</organism>
<evidence type="ECO:0000313" key="1">
    <source>
        <dbReference type="EMBL" id="OCA76586.1"/>
    </source>
</evidence>
<accession>A0A1B8ZYD3</accession>
<dbReference type="EMBL" id="MAYH01000005">
    <property type="protein sequence ID" value="OCA76586.1"/>
    <property type="molecule type" value="Genomic_DNA"/>
</dbReference>
<protein>
    <submittedName>
        <fullName evidence="1">Uncharacterized protein</fullName>
    </submittedName>
</protein>
<dbReference type="AlphaFoldDB" id="A0A1B8ZYD3"/>
<dbReference type="Proteomes" id="UP000092651">
    <property type="component" value="Unassembled WGS sequence"/>
</dbReference>
<keyword evidence="2" id="KW-1185">Reference proteome</keyword>
<name>A0A1B8ZYD3_9FLAO</name>
<reference evidence="1 2" key="1">
    <citation type="submission" date="2016-07" db="EMBL/GenBank/DDBJ databases">
        <authorList>
            <person name="Jeong J.-J."/>
            <person name="Kim D.W."/>
            <person name="Sang M.K."/>
            <person name="Choi I.-G."/>
            <person name="Kim K.D."/>
        </authorList>
    </citation>
    <scope>NUCLEOTIDE SEQUENCE [LARGE SCALE GENOMIC DNA]</scope>
    <source>
        <strain evidence="1 2">UTM-3</strain>
    </source>
</reference>
<comment type="caution">
    <text evidence="1">The sequence shown here is derived from an EMBL/GenBank/DDBJ whole genome shotgun (WGS) entry which is preliminary data.</text>
</comment>